<proteinExistence type="predicted"/>
<organism evidence="3 4">
    <name type="scientific">Corallococcus soli</name>
    <dbReference type="NCBI Taxonomy" id="2710757"/>
    <lineage>
        <taxon>Bacteria</taxon>
        <taxon>Pseudomonadati</taxon>
        <taxon>Myxococcota</taxon>
        <taxon>Myxococcia</taxon>
        <taxon>Myxococcales</taxon>
        <taxon>Cystobacterineae</taxon>
        <taxon>Myxococcaceae</taxon>
        <taxon>Corallococcus</taxon>
    </lineage>
</organism>
<sequence length="179" mass="19180">MIPLSRTLVVLNLMLFGVGLALFVQGQRASIGSQDLQVRLERLEGRLDQLLAQRQGLAVALPGAPIPAPAALPADLDARFEQAVTRALQAQASSAGPREDAPASQNPTVPAPENAAAWARGNEVVDRALNARQWGDAQARELSASMSSLTPQQQQDLLRRLIVAINEGHLKVETHGPFF</sequence>
<gene>
    <name evidence="3" type="ORF">G4177_05905</name>
</gene>
<dbReference type="Proteomes" id="UP001516472">
    <property type="component" value="Unassembled WGS sequence"/>
</dbReference>
<name>A0ABR9PIQ1_9BACT</name>
<feature type="region of interest" description="Disordered" evidence="2">
    <location>
        <begin position="87"/>
        <end position="112"/>
    </location>
</feature>
<protein>
    <submittedName>
        <fullName evidence="3">Uncharacterized protein</fullName>
    </submittedName>
</protein>
<evidence type="ECO:0000256" key="2">
    <source>
        <dbReference type="SAM" id="MobiDB-lite"/>
    </source>
</evidence>
<accession>A0ABR9PIQ1</accession>
<keyword evidence="1" id="KW-0175">Coiled coil</keyword>
<evidence type="ECO:0000313" key="4">
    <source>
        <dbReference type="Proteomes" id="UP001516472"/>
    </source>
</evidence>
<evidence type="ECO:0000256" key="1">
    <source>
        <dbReference type="SAM" id="Coils"/>
    </source>
</evidence>
<evidence type="ECO:0000313" key="3">
    <source>
        <dbReference type="EMBL" id="MBE4747714.1"/>
    </source>
</evidence>
<dbReference type="EMBL" id="JAAIYO010000001">
    <property type="protein sequence ID" value="MBE4747714.1"/>
    <property type="molecule type" value="Genomic_DNA"/>
</dbReference>
<feature type="coiled-coil region" evidence="1">
    <location>
        <begin position="33"/>
        <end position="60"/>
    </location>
</feature>
<dbReference type="RefSeq" id="WP_193347074.1">
    <property type="nucleotide sequence ID" value="NZ_CBCSIP010000134.1"/>
</dbReference>
<keyword evidence="4" id="KW-1185">Reference proteome</keyword>
<comment type="caution">
    <text evidence="3">The sequence shown here is derived from an EMBL/GenBank/DDBJ whole genome shotgun (WGS) entry which is preliminary data.</text>
</comment>
<reference evidence="3 4" key="1">
    <citation type="submission" date="2020-02" db="EMBL/GenBank/DDBJ databases">
        <authorList>
            <person name="Babadi Z.K."/>
            <person name="Risdian C."/>
            <person name="Ebrahimipour G.H."/>
            <person name="Wink J."/>
        </authorList>
    </citation>
    <scope>NUCLEOTIDE SEQUENCE [LARGE SCALE GENOMIC DNA]</scope>
    <source>
        <strain evidence="3 4">ZKHCc1 1396</strain>
    </source>
</reference>